<dbReference type="PANTHER" id="PTHR42037">
    <property type="match status" value="1"/>
</dbReference>
<evidence type="ECO:0000313" key="2">
    <source>
        <dbReference type="EMBL" id="QSZ37139.1"/>
    </source>
</evidence>
<dbReference type="PANTHER" id="PTHR42037:SF1">
    <property type="match status" value="1"/>
</dbReference>
<sequence length="332" mass="36562">MAKSKSKLKSGSALLSSLVGKEGRTGKSRGTNAPTEKAKAEVKAEAEAEAKAKAKAKAKNPASVQKSPSLEKKGVTMDTRRDSTSNLSLIPVAPKLYKRFYEALVLLTVFGKNRGEHTREEEFQSDHDEEWLLDPSCESLGPVSENTDLIKLRRSFTRHLAYLCDFEKGGASTTAIALQRMGTGEIIYHVASNKCSQPDQIIGFLEKVLDFLRGMLVAGKYVDGEKERGTIEEMIFELSINHAEKRISSYGKFLAENIDFVLEKWNARSGGVKTGNEMSGEKESELEGDGGSLAGDFGSEEEEQDWIKPSEIDEIDEIHPSQLKPLEQVGMI</sequence>
<reference evidence="2" key="1">
    <citation type="submission" date="2020-10" db="EMBL/GenBank/DDBJ databases">
        <title>Genome Sequence of Monilinia vaccinii-corymbosi Sheds Light on Mummy Berry Disease Infection of Blueberry and Mating Type.</title>
        <authorList>
            <person name="Yow A.G."/>
            <person name="Zhang Y."/>
            <person name="Bansal K."/>
            <person name="Eacker S.M."/>
            <person name="Sullivan S."/>
            <person name="Liachko I."/>
            <person name="Cubeta M.A."/>
            <person name="Rollins J.A."/>
            <person name="Ashrafi H."/>
        </authorList>
    </citation>
    <scope>NUCLEOTIDE SEQUENCE</scope>
    <source>
        <strain evidence="2">RL-1</strain>
    </source>
</reference>
<evidence type="ECO:0000313" key="3">
    <source>
        <dbReference type="Proteomes" id="UP000672032"/>
    </source>
</evidence>
<proteinExistence type="predicted"/>
<feature type="region of interest" description="Disordered" evidence="1">
    <location>
        <begin position="272"/>
        <end position="303"/>
    </location>
</feature>
<dbReference type="AlphaFoldDB" id="A0A8A3PQH3"/>
<accession>A0A8A3PQH3</accession>
<dbReference type="OrthoDB" id="3251507at2759"/>
<organism evidence="2 3">
    <name type="scientific">Monilinia vaccinii-corymbosi</name>
    <dbReference type="NCBI Taxonomy" id="61207"/>
    <lineage>
        <taxon>Eukaryota</taxon>
        <taxon>Fungi</taxon>
        <taxon>Dikarya</taxon>
        <taxon>Ascomycota</taxon>
        <taxon>Pezizomycotina</taxon>
        <taxon>Leotiomycetes</taxon>
        <taxon>Helotiales</taxon>
        <taxon>Sclerotiniaceae</taxon>
        <taxon>Monilinia</taxon>
    </lineage>
</organism>
<feature type="region of interest" description="Disordered" evidence="1">
    <location>
        <begin position="1"/>
        <end position="81"/>
    </location>
</feature>
<feature type="compositionally biased region" description="Basic and acidic residues" evidence="1">
    <location>
        <begin position="69"/>
        <end position="81"/>
    </location>
</feature>
<name>A0A8A3PQH3_9HELO</name>
<dbReference type="Proteomes" id="UP000672032">
    <property type="component" value="Chromosome 8"/>
</dbReference>
<gene>
    <name evidence="2" type="ORF">DSL72_009232</name>
</gene>
<dbReference type="EMBL" id="CP063412">
    <property type="protein sequence ID" value="QSZ37139.1"/>
    <property type="molecule type" value="Genomic_DNA"/>
</dbReference>
<feature type="compositionally biased region" description="Basic and acidic residues" evidence="1">
    <location>
        <begin position="36"/>
        <end position="52"/>
    </location>
</feature>
<feature type="compositionally biased region" description="Low complexity" evidence="1">
    <location>
        <begin position="9"/>
        <end position="18"/>
    </location>
</feature>
<evidence type="ECO:0000256" key="1">
    <source>
        <dbReference type="SAM" id="MobiDB-lite"/>
    </source>
</evidence>
<keyword evidence="3" id="KW-1185">Reference proteome</keyword>
<protein>
    <submittedName>
        <fullName evidence="2">Uncharacterized protein</fullName>
    </submittedName>
</protein>